<dbReference type="GO" id="GO:0007158">
    <property type="term" value="P:neuron cell-cell adhesion"/>
    <property type="evidence" value="ECO:0007669"/>
    <property type="project" value="TreeGrafter"/>
</dbReference>
<feature type="region of interest" description="Disordered" evidence="1">
    <location>
        <begin position="1"/>
        <end position="28"/>
    </location>
</feature>
<dbReference type="InterPro" id="IPR026995">
    <property type="entry name" value="Astrotactin"/>
</dbReference>
<name>A0A556TYI9_BAGYA</name>
<dbReference type="OrthoDB" id="9934301at2759"/>
<dbReference type="AlphaFoldDB" id="A0A556TYI9"/>
<dbReference type="PANTHER" id="PTHR16592:SF2">
    <property type="entry name" value="ASTROTACTIN-2"/>
    <property type="match status" value="1"/>
</dbReference>
<dbReference type="InterPro" id="IPR045575">
    <property type="entry name" value="ASTN_1_2_N"/>
</dbReference>
<dbReference type="Proteomes" id="UP000319801">
    <property type="component" value="Unassembled WGS sequence"/>
</dbReference>
<feature type="compositionally biased region" description="Basic and acidic residues" evidence="1">
    <location>
        <begin position="115"/>
        <end position="127"/>
    </location>
</feature>
<dbReference type="GO" id="GO:0001764">
    <property type="term" value="P:neuron migration"/>
    <property type="evidence" value="ECO:0007669"/>
    <property type="project" value="InterPro"/>
</dbReference>
<proteinExistence type="predicted"/>
<evidence type="ECO:0000259" key="2">
    <source>
        <dbReference type="Pfam" id="PF19441"/>
    </source>
</evidence>
<feature type="compositionally biased region" description="Basic and acidic residues" evidence="1">
    <location>
        <begin position="70"/>
        <end position="81"/>
    </location>
</feature>
<dbReference type="EMBL" id="VCAZ01000029">
    <property type="protein sequence ID" value="TSL28265.1"/>
    <property type="molecule type" value="Genomic_DNA"/>
</dbReference>
<gene>
    <name evidence="3" type="ORF">Baya_5780</name>
</gene>
<reference evidence="3 4" key="1">
    <citation type="journal article" date="2019" name="Genome Biol. Evol.">
        <title>Whole-Genome Sequencing of the Giant Devil Catfish, Bagarius yarrelli.</title>
        <authorList>
            <person name="Jiang W."/>
            <person name="Lv Y."/>
            <person name="Cheng L."/>
            <person name="Yang K."/>
            <person name="Chao B."/>
            <person name="Wang X."/>
            <person name="Li Y."/>
            <person name="Pan X."/>
            <person name="You X."/>
            <person name="Zhang Y."/>
            <person name="Yang J."/>
            <person name="Li J."/>
            <person name="Zhang X."/>
            <person name="Liu S."/>
            <person name="Sun C."/>
            <person name="Yang J."/>
            <person name="Shi Q."/>
        </authorList>
    </citation>
    <scope>NUCLEOTIDE SEQUENCE [LARGE SCALE GENOMIC DNA]</scope>
    <source>
        <strain evidence="3">JWS20170419001</strain>
        <tissue evidence="3">Muscle</tissue>
    </source>
</reference>
<feature type="domain" description="Astrotactin-1/2 N-terminal" evidence="2">
    <location>
        <begin position="193"/>
        <end position="264"/>
    </location>
</feature>
<dbReference type="Pfam" id="PF19441">
    <property type="entry name" value="ASTN_1_2_N"/>
    <property type="match status" value="1"/>
</dbReference>
<protein>
    <submittedName>
        <fullName evidence="3">Astrotactin-2</fullName>
    </submittedName>
</protein>
<evidence type="ECO:0000313" key="3">
    <source>
        <dbReference type="EMBL" id="TSL28265.1"/>
    </source>
</evidence>
<feature type="region of interest" description="Disordered" evidence="1">
    <location>
        <begin position="70"/>
        <end position="130"/>
    </location>
</feature>
<dbReference type="PANTHER" id="PTHR16592">
    <property type="entry name" value="ASTROTACTIN-1-LIKE"/>
    <property type="match status" value="1"/>
</dbReference>
<comment type="caution">
    <text evidence="3">The sequence shown here is derived from an EMBL/GenBank/DDBJ whole genome shotgun (WGS) entry which is preliminary data.</text>
</comment>
<evidence type="ECO:0000256" key="1">
    <source>
        <dbReference type="SAM" id="MobiDB-lite"/>
    </source>
</evidence>
<dbReference type="GO" id="GO:0005768">
    <property type="term" value="C:endosome"/>
    <property type="evidence" value="ECO:0007669"/>
    <property type="project" value="TreeGrafter"/>
</dbReference>
<sequence length="284" mass="31459">MKRLLTLRTQNPVTPRISHGSGEDKEENRSQLAYMVGLRVFLHALPEYVHNLPASPIVLEAFCPHPFQDTEKEQHEDRGNGAERSAARPPPPVPPPLPLSGGVSHRDRYRNRNRGPQDRKPSREKDSIAGACEVKTVTVSTLPVLRESELSAGSGSAGAADSRLLLLVRSDVPGLVSVLDDLDNTALPYFTLEMTGTGADISQVHWKQQWLENGTLFFHVSMSSSEQLLQATQPTAREPSQGLHEHVHLLHISVMEKMINVSLDHLEDPSRRYFASEDSAEVYG</sequence>
<evidence type="ECO:0000313" key="4">
    <source>
        <dbReference type="Proteomes" id="UP000319801"/>
    </source>
</evidence>
<keyword evidence="4" id="KW-1185">Reference proteome</keyword>
<dbReference type="GO" id="GO:0016020">
    <property type="term" value="C:membrane"/>
    <property type="evidence" value="ECO:0007669"/>
    <property type="project" value="TreeGrafter"/>
</dbReference>
<accession>A0A556TYI9</accession>
<organism evidence="3 4">
    <name type="scientific">Bagarius yarrelli</name>
    <name type="common">Goonch</name>
    <name type="synonym">Bagrus yarrelli</name>
    <dbReference type="NCBI Taxonomy" id="175774"/>
    <lineage>
        <taxon>Eukaryota</taxon>
        <taxon>Metazoa</taxon>
        <taxon>Chordata</taxon>
        <taxon>Craniata</taxon>
        <taxon>Vertebrata</taxon>
        <taxon>Euteleostomi</taxon>
        <taxon>Actinopterygii</taxon>
        <taxon>Neopterygii</taxon>
        <taxon>Teleostei</taxon>
        <taxon>Ostariophysi</taxon>
        <taxon>Siluriformes</taxon>
        <taxon>Sisoridae</taxon>
        <taxon>Sisorinae</taxon>
        <taxon>Bagarius</taxon>
    </lineage>
</organism>
<feature type="compositionally biased region" description="Pro residues" evidence="1">
    <location>
        <begin position="88"/>
        <end position="98"/>
    </location>
</feature>